<dbReference type="InterPro" id="IPR028037">
    <property type="entry name" value="Antitoxin_Rv0909/MT0933"/>
</dbReference>
<name>A0ABW2QCR5_9MICO</name>
<evidence type="ECO:0000313" key="2">
    <source>
        <dbReference type="EMBL" id="MFC7407224.1"/>
    </source>
</evidence>
<comment type="caution">
    <text evidence="2">The sequence shown here is derived from an EMBL/GenBank/DDBJ whole genome shotgun (WGS) entry which is preliminary data.</text>
</comment>
<keyword evidence="3" id="KW-1185">Reference proteome</keyword>
<dbReference type="EMBL" id="JBHTCQ010000005">
    <property type="protein sequence ID" value="MFC7407224.1"/>
    <property type="molecule type" value="Genomic_DNA"/>
</dbReference>
<proteinExistence type="predicted"/>
<feature type="non-terminal residue" evidence="2">
    <location>
        <position position="111"/>
    </location>
</feature>
<protein>
    <submittedName>
        <fullName evidence="2">Rv0909 family putative TA system antitoxin</fullName>
    </submittedName>
</protein>
<evidence type="ECO:0000256" key="1">
    <source>
        <dbReference type="SAM" id="MobiDB-lite"/>
    </source>
</evidence>
<accession>A0ABW2QCR5</accession>
<gene>
    <name evidence="2" type="ORF">ACFQQL_19070</name>
</gene>
<sequence length="111" mass="10645">MGFGDFVDKAKSAMQNEKVQDALQSEKAGAALDGAAEKANDLTGGRFSDQIDSAKEAAGQYVGGADEQPGQGEGRGGGPGEGRGGGPGEGRGGAPGEGRGGGPGEGRGGGP</sequence>
<evidence type="ECO:0000313" key="3">
    <source>
        <dbReference type="Proteomes" id="UP001596455"/>
    </source>
</evidence>
<feature type="compositionally biased region" description="Gly residues" evidence="1">
    <location>
        <begin position="71"/>
        <end position="111"/>
    </location>
</feature>
<feature type="region of interest" description="Disordered" evidence="1">
    <location>
        <begin position="41"/>
        <end position="111"/>
    </location>
</feature>
<dbReference type="Proteomes" id="UP001596455">
    <property type="component" value="Unassembled WGS sequence"/>
</dbReference>
<dbReference type="Pfam" id="PF14013">
    <property type="entry name" value="MT0933_antitox"/>
    <property type="match status" value="1"/>
</dbReference>
<dbReference type="RefSeq" id="WP_382396795.1">
    <property type="nucleotide sequence ID" value="NZ_JBHTCQ010000005.1"/>
</dbReference>
<organism evidence="2 3">
    <name type="scientific">Georgenia alba</name>
    <dbReference type="NCBI Taxonomy" id="2233858"/>
    <lineage>
        <taxon>Bacteria</taxon>
        <taxon>Bacillati</taxon>
        <taxon>Actinomycetota</taxon>
        <taxon>Actinomycetes</taxon>
        <taxon>Micrococcales</taxon>
        <taxon>Bogoriellaceae</taxon>
        <taxon>Georgenia</taxon>
    </lineage>
</organism>
<reference evidence="3" key="1">
    <citation type="journal article" date="2019" name="Int. J. Syst. Evol. Microbiol.">
        <title>The Global Catalogue of Microorganisms (GCM) 10K type strain sequencing project: providing services to taxonomists for standard genome sequencing and annotation.</title>
        <authorList>
            <consortium name="The Broad Institute Genomics Platform"/>
            <consortium name="The Broad Institute Genome Sequencing Center for Infectious Disease"/>
            <person name="Wu L."/>
            <person name="Ma J."/>
        </authorList>
    </citation>
    <scope>NUCLEOTIDE SEQUENCE [LARGE SCALE GENOMIC DNA]</scope>
    <source>
        <strain evidence="3">JCM 1490</strain>
    </source>
</reference>